<comment type="caution">
    <text evidence="9">The sequence shown here is derived from an EMBL/GenBank/DDBJ whole genome shotgun (WGS) entry which is preliminary data.</text>
</comment>
<accession>A0A9X4H5Z8</accession>
<dbReference type="InterPro" id="IPR006741">
    <property type="entry name" value="AgrB"/>
</dbReference>
<dbReference type="Pfam" id="PF04647">
    <property type="entry name" value="AgrB"/>
    <property type="match status" value="1"/>
</dbReference>
<keyword evidence="5" id="KW-0378">Hydrolase</keyword>
<evidence type="ECO:0000256" key="1">
    <source>
        <dbReference type="ARBA" id="ARBA00022475"/>
    </source>
</evidence>
<protein>
    <submittedName>
        <fullName evidence="9">Accessory gene regulator B family protein</fullName>
    </submittedName>
</protein>
<proteinExistence type="predicted"/>
<keyword evidence="2" id="KW-0673">Quorum sensing</keyword>
<keyword evidence="6 8" id="KW-1133">Transmembrane helix</keyword>
<feature type="transmembrane region" description="Helical" evidence="8">
    <location>
        <begin position="170"/>
        <end position="189"/>
    </location>
</feature>
<organism evidence="9 10">
    <name type="scientific">Pelotomaculum isophthalicicum JI</name>
    <dbReference type="NCBI Taxonomy" id="947010"/>
    <lineage>
        <taxon>Bacteria</taxon>
        <taxon>Bacillati</taxon>
        <taxon>Bacillota</taxon>
        <taxon>Clostridia</taxon>
        <taxon>Eubacteriales</taxon>
        <taxon>Desulfotomaculaceae</taxon>
        <taxon>Pelotomaculum</taxon>
    </lineage>
</organism>
<sequence>MIKTFARKIAIIMGAQLKVNRDQVEIFTYGLELILGTLVQLILIVSLSLLMDTFITTMLCLIAFASLRFFGGGVHLSTYSLCLVVGVSLLISLGKLATLAVNPESLTLISVLTLLMGIHVIFRWVPAGTAKKQIKNESIRLEQREKAFLVLTVWSIIIVILITQKMTADAFAMILGILGSLILMTPLGYKAAKVLDSILNIAGKEV</sequence>
<evidence type="ECO:0000313" key="10">
    <source>
        <dbReference type="Proteomes" id="UP001154312"/>
    </source>
</evidence>
<evidence type="ECO:0000256" key="2">
    <source>
        <dbReference type="ARBA" id="ARBA00022654"/>
    </source>
</evidence>
<dbReference type="GO" id="GO:0016020">
    <property type="term" value="C:membrane"/>
    <property type="evidence" value="ECO:0007669"/>
    <property type="project" value="InterPro"/>
</dbReference>
<name>A0A9X4H5Z8_9FIRM</name>
<gene>
    <name evidence="9" type="ORF">L7E55_17205</name>
</gene>
<evidence type="ECO:0000256" key="8">
    <source>
        <dbReference type="SAM" id="Phobius"/>
    </source>
</evidence>
<dbReference type="SMART" id="SM00793">
    <property type="entry name" value="AgrB"/>
    <property type="match status" value="1"/>
</dbReference>
<evidence type="ECO:0000256" key="5">
    <source>
        <dbReference type="ARBA" id="ARBA00022801"/>
    </source>
</evidence>
<evidence type="ECO:0000256" key="6">
    <source>
        <dbReference type="ARBA" id="ARBA00022989"/>
    </source>
</evidence>
<feature type="transmembrane region" description="Helical" evidence="8">
    <location>
        <begin position="26"/>
        <end position="47"/>
    </location>
</feature>
<evidence type="ECO:0000313" key="9">
    <source>
        <dbReference type="EMBL" id="MDF9410053.1"/>
    </source>
</evidence>
<feature type="transmembrane region" description="Helical" evidence="8">
    <location>
        <begin position="106"/>
        <end position="126"/>
    </location>
</feature>
<feature type="transmembrane region" description="Helical" evidence="8">
    <location>
        <begin position="78"/>
        <end position="100"/>
    </location>
</feature>
<dbReference type="Proteomes" id="UP001154312">
    <property type="component" value="Unassembled WGS sequence"/>
</dbReference>
<reference evidence="9" key="1">
    <citation type="submission" date="2022-02" db="EMBL/GenBank/DDBJ databases">
        <authorList>
            <person name="Leng L."/>
        </authorList>
    </citation>
    <scope>NUCLEOTIDE SEQUENCE</scope>
    <source>
        <strain evidence="9">JI</strain>
    </source>
</reference>
<dbReference type="GO" id="GO:0009372">
    <property type="term" value="P:quorum sensing"/>
    <property type="evidence" value="ECO:0007669"/>
    <property type="project" value="UniProtKB-KW"/>
</dbReference>
<feature type="transmembrane region" description="Helical" evidence="8">
    <location>
        <begin position="53"/>
        <end position="71"/>
    </location>
</feature>
<keyword evidence="1" id="KW-1003">Cell membrane</keyword>
<dbReference type="GO" id="GO:0006508">
    <property type="term" value="P:proteolysis"/>
    <property type="evidence" value="ECO:0007669"/>
    <property type="project" value="UniProtKB-KW"/>
</dbReference>
<dbReference type="AlphaFoldDB" id="A0A9X4H5Z8"/>
<feature type="transmembrane region" description="Helical" evidence="8">
    <location>
        <begin position="147"/>
        <end position="164"/>
    </location>
</feature>
<keyword evidence="7 8" id="KW-0472">Membrane</keyword>
<dbReference type="RefSeq" id="WP_277445599.1">
    <property type="nucleotide sequence ID" value="NZ_JAKOAV010000065.1"/>
</dbReference>
<evidence type="ECO:0000256" key="4">
    <source>
        <dbReference type="ARBA" id="ARBA00022692"/>
    </source>
</evidence>
<evidence type="ECO:0000256" key="3">
    <source>
        <dbReference type="ARBA" id="ARBA00022670"/>
    </source>
</evidence>
<keyword evidence="10" id="KW-1185">Reference proteome</keyword>
<keyword evidence="4 8" id="KW-0812">Transmembrane</keyword>
<dbReference type="GO" id="GO:0008233">
    <property type="term" value="F:peptidase activity"/>
    <property type="evidence" value="ECO:0007669"/>
    <property type="project" value="UniProtKB-KW"/>
</dbReference>
<keyword evidence="3" id="KW-0645">Protease</keyword>
<dbReference type="EMBL" id="JAKOAV010000065">
    <property type="protein sequence ID" value="MDF9410053.1"/>
    <property type="molecule type" value="Genomic_DNA"/>
</dbReference>
<evidence type="ECO:0000256" key="7">
    <source>
        <dbReference type="ARBA" id="ARBA00023136"/>
    </source>
</evidence>